<dbReference type="NCBIfam" id="TIGR02532">
    <property type="entry name" value="IV_pilin_GFxxxE"/>
    <property type="match status" value="1"/>
</dbReference>
<gene>
    <name evidence="2" type="ORF">SAMN05216272_10592</name>
</gene>
<keyword evidence="3" id="KW-1185">Reference proteome</keyword>
<sequence length="250" mass="26922">MPAQRIRQRGLSLVELLVALVLSSILILGVSQMFLDHRRNYLFQQGQLANQENARFAARFIEQLAVRAGYRARPEAQGREEAFPALPARSGCPAFAAGETLKLIESGARASLCVRYQRGFEVQEADCEGNPLAFSNEPLNVLARLSLDRASGRIGCASIVEGGVADSAGSSVLDGLLDFSVQPLPGKNAKVQALSIALLFASERGQRDGVVSDVPQHWRALTGRNPTLGANDSRLFHISQASVALRSLSL</sequence>
<accession>A0A1G8H9B2</accession>
<dbReference type="Proteomes" id="UP000199636">
    <property type="component" value="Unassembled WGS sequence"/>
</dbReference>
<dbReference type="AlphaFoldDB" id="A0A1G8H9B2"/>
<evidence type="ECO:0000256" key="1">
    <source>
        <dbReference type="SAM" id="Phobius"/>
    </source>
</evidence>
<dbReference type="STRING" id="428992.SAMN05216272_10592"/>
<reference evidence="3" key="1">
    <citation type="submission" date="2016-10" db="EMBL/GenBank/DDBJ databases">
        <authorList>
            <person name="Varghese N."/>
            <person name="Submissions S."/>
        </authorList>
    </citation>
    <scope>NUCLEOTIDE SEQUENCE [LARGE SCALE GENOMIC DNA]</scope>
    <source>
        <strain evidence="3">CCM 7469</strain>
    </source>
</reference>
<keyword evidence="1" id="KW-1133">Transmembrane helix</keyword>
<dbReference type="PROSITE" id="PS00409">
    <property type="entry name" value="PROKAR_NTER_METHYL"/>
    <property type="match status" value="1"/>
</dbReference>
<keyword evidence="1" id="KW-0812">Transmembrane</keyword>
<dbReference type="RefSeq" id="WP_170842801.1">
    <property type="nucleotide sequence ID" value="NZ_FNDS01000005.1"/>
</dbReference>
<dbReference type="Pfam" id="PF07963">
    <property type="entry name" value="N_methyl"/>
    <property type="match status" value="1"/>
</dbReference>
<evidence type="ECO:0000313" key="2">
    <source>
        <dbReference type="EMBL" id="SDI03217.1"/>
    </source>
</evidence>
<evidence type="ECO:0000313" key="3">
    <source>
        <dbReference type="Proteomes" id="UP000199636"/>
    </source>
</evidence>
<feature type="transmembrane region" description="Helical" evidence="1">
    <location>
        <begin position="12"/>
        <end position="35"/>
    </location>
</feature>
<organism evidence="2 3">
    <name type="scientific">Pseudomonas panipatensis</name>
    <dbReference type="NCBI Taxonomy" id="428992"/>
    <lineage>
        <taxon>Bacteria</taxon>
        <taxon>Pseudomonadati</taxon>
        <taxon>Pseudomonadota</taxon>
        <taxon>Gammaproteobacteria</taxon>
        <taxon>Pseudomonadales</taxon>
        <taxon>Pseudomonadaceae</taxon>
        <taxon>Pseudomonas</taxon>
    </lineage>
</organism>
<keyword evidence="1" id="KW-0472">Membrane</keyword>
<dbReference type="InterPro" id="IPR012902">
    <property type="entry name" value="N_methyl_site"/>
</dbReference>
<name>A0A1G8H9B2_9PSED</name>
<protein>
    <submittedName>
        <fullName evidence="2">Type IV pilus assembly protein PilW</fullName>
    </submittedName>
</protein>
<proteinExistence type="predicted"/>
<dbReference type="EMBL" id="FNDS01000005">
    <property type="protein sequence ID" value="SDI03217.1"/>
    <property type="molecule type" value="Genomic_DNA"/>
</dbReference>